<dbReference type="EMBL" id="JABBVZ010000063">
    <property type="protein sequence ID" value="NMP23712.1"/>
    <property type="molecule type" value="Genomic_DNA"/>
</dbReference>
<organism evidence="1 2">
    <name type="scientific">Sulfobacillus harzensis</name>
    <dbReference type="NCBI Taxonomy" id="2729629"/>
    <lineage>
        <taxon>Bacteria</taxon>
        <taxon>Bacillati</taxon>
        <taxon>Bacillota</taxon>
        <taxon>Clostridia</taxon>
        <taxon>Eubacteriales</taxon>
        <taxon>Clostridiales Family XVII. Incertae Sedis</taxon>
        <taxon>Sulfobacillus</taxon>
    </lineage>
</organism>
<dbReference type="PANTHER" id="PTHR43611:SF3">
    <property type="entry name" value="FLAVIN MONONUCLEOTIDE HYDROLASE 1, CHLOROPLATIC"/>
    <property type="match status" value="1"/>
</dbReference>
<dbReference type="InterPro" id="IPR023214">
    <property type="entry name" value="HAD_sf"/>
</dbReference>
<dbReference type="GO" id="GO:0016787">
    <property type="term" value="F:hydrolase activity"/>
    <property type="evidence" value="ECO:0007669"/>
    <property type="project" value="UniProtKB-KW"/>
</dbReference>
<protein>
    <submittedName>
        <fullName evidence="1">HAD hydrolase-like protein</fullName>
    </submittedName>
</protein>
<evidence type="ECO:0000313" key="1">
    <source>
        <dbReference type="EMBL" id="NMP23712.1"/>
    </source>
</evidence>
<evidence type="ECO:0000313" key="2">
    <source>
        <dbReference type="Proteomes" id="UP000533476"/>
    </source>
</evidence>
<accession>A0A7Y0L5K4</accession>
<gene>
    <name evidence="1" type="ORF">HIJ39_15320</name>
</gene>
<reference evidence="1 2" key="1">
    <citation type="submission" date="2020-04" db="EMBL/GenBank/DDBJ databases">
        <authorList>
            <person name="Zhang R."/>
            <person name="Schippers A."/>
        </authorList>
    </citation>
    <scope>NUCLEOTIDE SEQUENCE [LARGE SCALE GENOMIC DNA]</scope>
    <source>
        <strain evidence="1 2">DSM 109850</strain>
    </source>
</reference>
<proteinExistence type="predicted"/>
<dbReference type="Proteomes" id="UP000533476">
    <property type="component" value="Unassembled WGS sequence"/>
</dbReference>
<dbReference type="SUPFAM" id="SSF56784">
    <property type="entry name" value="HAD-like"/>
    <property type="match status" value="1"/>
</dbReference>
<dbReference type="PANTHER" id="PTHR43611">
    <property type="entry name" value="ALPHA-D-GLUCOSE 1-PHOSPHATE PHOSPHATASE"/>
    <property type="match status" value="1"/>
</dbReference>
<dbReference type="Pfam" id="PF00702">
    <property type="entry name" value="Hydrolase"/>
    <property type="match status" value="1"/>
</dbReference>
<dbReference type="InterPro" id="IPR036412">
    <property type="entry name" value="HAD-like_sf"/>
</dbReference>
<keyword evidence="1" id="KW-0378">Hydrolase</keyword>
<comment type="caution">
    <text evidence="1">The sequence shown here is derived from an EMBL/GenBank/DDBJ whole genome shotgun (WGS) entry which is preliminary data.</text>
</comment>
<dbReference type="AlphaFoldDB" id="A0A7Y0L5K4"/>
<dbReference type="Gene3D" id="3.40.50.1000">
    <property type="entry name" value="HAD superfamily/HAD-like"/>
    <property type="match status" value="1"/>
</dbReference>
<sequence length="254" mass="28227">MRSEPTHGLITVPGFCGAFDGRVVSRPAMPAPVVSIGYPFAGKPSFGGLKGGWRRIQHVLMDVDGVIVPARPSFRDWLSEHGISDAMTAPFFKGPFQECLVGRADLPQVLTPYLPQWGWRQGVEAFMAIWFRVEQGVNSELLTMLDALRRENVGVHLATNQEAHRTGYLLSEMGLAAHVEQVFASCRVGHIKPSESYLSAIVSGLGCSKGELLLWDDSPYNVEQAREFGLKAELFHSAPQFRNRMRDYFPLLIL</sequence>
<dbReference type="RefSeq" id="WP_169101224.1">
    <property type="nucleotide sequence ID" value="NZ_JABBVZ010000063.1"/>
</dbReference>
<name>A0A7Y0L5K4_9FIRM</name>
<keyword evidence="2" id="KW-1185">Reference proteome</keyword>